<protein>
    <recommendedName>
        <fullName evidence="1">STAS domain-containing protein</fullName>
    </recommendedName>
</protein>
<name>A0A2P6MDS1_ALKUR</name>
<dbReference type="AlphaFoldDB" id="A0A2P6MDS1"/>
<proteinExistence type="predicted"/>
<dbReference type="PROSITE" id="PS50801">
    <property type="entry name" value="STAS"/>
    <property type="match status" value="1"/>
</dbReference>
<dbReference type="EMBL" id="PVNS01000016">
    <property type="protein sequence ID" value="PRO64435.1"/>
    <property type="molecule type" value="Genomic_DNA"/>
</dbReference>
<dbReference type="InterPro" id="IPR036513">
    <property type="entry name" value="STAS_dom_sf"/>
</dbReference>
<dbReference type="RefSeq" id="WP_105960223.1">
    <property type="nucleotide sequence ID" value="NZ_PVNS01000016.1"/>
</dbReference>
<evidence type="ECO:0000313" key="3">
    <source>
        <dbReference type="Proteomes" id="UP000243650"/>
    </source>
</evidence>
<evidence type="ECO:0000259" key="1">
    <source>
        <dbReference type="PROSITE" id="PS50801"/>
    </source>
</evidence>
<dbReference type="Pfam" id="PF01740">
    <property type="entry name" value="STAS"/>
    <property type="match status" value="1"/>
</dbReference>
<sequence>MENLVPLPFFKLDSSMEILERSEEAAALFGREADFLTLVDAGSRRKADQLLKTEPSVRGAELNMISGGGEVLLCSVYFSWHQAECACALVPVSDSYANVSSQLTGIQARLNETNFELFEKTEELERVLYRANKFSGPFIDITSTLGLIPLFGDLSPVKLAAIQENVIKRTYAAQPDRILLDFTGVGTIESETVPVLCSLIHTFKQMGIDIVLIGLRPSHARALAPHKRELKVEVKHSAKRVIEEWILSK</sequence>
<reference evidence="2 3" key="1">
    <citation type="submission" date="2018-03" db="EMBL/GenBank/DDBJ databases">
        <title>Bacillus urumqiensis sp. nov., a moderately haloalkaliphilic bacterium isolated from a salt lake.</title>
        <authorList>
            <person name="Zhao B."/>
            <person name="Liao Z."/>
        </authorList>
    </citation>
    <scope>NUCLEOTIDE SEQUENCE [LARGE SCALE GENOMIC DNA]</scope>
    <source>
        <strain evidence="2 3">BZ-SZ-XJ18</strain>
    </source>
</reference>
<accession>A0A2P6MDS1</accession>
<dbReference type="OrthoDB" id="2624594at2"/>
<dbReference type="Gene3D" id="3.30.750.24">
    <property type="entry name" value="STAS domain"/>
    <property type="match status" value="1"/>
</dbReference>
<dbReference type="SUPFAM" id="SSF52091">
    <property type="entry name" value="SpoIIaa-like"/>
    <property type="match status" value="1"/>
</dbReference>
<organism evidence="2 3">
    <name type="scientific">Alkalicoccus urumqiensis</name>
    <name type="common">Bacillus urumqiensis</name>
    <dbReference type="NCBI Taxonomy" id="1548213"/>
    <lineage>
        <taxon>Bacteria</taxon>
        <taxon>Bacillati</taxon>
        <taxon>Bacillota</taxon>
        <taxon>Bacilli</taxon>
        <taxon>Bacillales</taxon>
        <taxon>Bacillaceae</taxon>
        <taxon>Alkalicoccus</taxon>
    </lineage>
</organism>
<evidence type="ECO:0000313" key="2">
    <source>
        <dbReference type="EMBL" id="PRO64435.1"/>
    </source>
</evidence>
<dbReference type="Proteomes" id="UP000243650">
    <property type="component" value="Unassembled WGS sequence"/>
</dbReference>
<feature type="domain" description="STAS" evidence="1">
    <location>
        <begin position="147"/>
        <end position="223"/>
    </location>
</feature>
<dbReference type="InterPro" id="IPR002645">
    <property type="entry name" value="STAS_dom"/>
</dbReference>
<keyword evidence="3" id="KW-1185">Reference proteome</keyword>
<gene>
    <name evidence="2" type="ORF">C6I21_14635</name>
</gene>
<comment type="caution">
    <text evidence="2">The sequence shown here is derived from an EMBL/GenBank/DDBJ whole genome shotgun (WGS) entry which is preliminary data.</text>
</comment>